<feature type="binding site" evidence="9">
    <location>
        <position position="41"/>
    </location>
    <ligand>
        <name>ATP</name>
        <dbReference type="ChEBI" id="CHEBI:30616"/>
    </ligand>
</feature>
<keyword evidence="2" id="KW-0723">Serine/threonine-protein kinase</keyword>
<dbReference type="PANTHER" id="PTHR24363:SF0">
    <property type="entry name" value="SERINE_THREONINE KINASE LIKE DOMAIN CONTAINING 1"/>
    <property type="match status" value="1"/>
</dbReference>
<dbReference type="SMART" id="SM00220">
    <property type="entry name" value="S_TKc"/>
    <property type="match status" value="1"/>
</dbReference>
<evidence type="ECO:0000256" key="5">
    <source>
        <dbReference type="ARBA" id="ARBA00022777"/>
    </source>
</evidence>
<evidence type="ECO:0000313" key="12">
    <source>
        <dbReference type="EMBL" id="EFG26393.1"/>
    </source>
</evidence>
<dbReference type="Gene3D" id="1.10.510.10">
    <property type="entry name" value="Transferase(Phosphotransferase) domain 1"/>
    <property type="match status" value="1"/>
</dbReference>
<evidence type="ECO:0000256" key="8">
    <source>
        <dbReference type="ARBA" id="ARBA00048679"/>
    </source>
</evidence>
<evidence type="ECO:0000256" key="9">
    <source>
        <dbReference type="PROSITE-ProRule" id="PRU10141"/>
    </source>
</evidence>
<comment type="catalytic activity">
    <reaction evidence="7">
        <text>L-threonyl-[protein] + ATP = O-phospho-L-threonyl-[protein] + ADP + H(+)</text>
        <dbReference type="Rhea" id="RHEA:46608"/>
        <dbReference type="Rhea" id="RHEA-COMP:11060"/>
        <dbReference type="Rhea" id="RHEA-COMP:11605"/>
        <dbReference type="ChEBI" id="CHEBI:15378"/>
        <dbReference type="ChEBI" id="CHEBI:30013"/>
        <dbReference type="ChEBI" id="CHEBI:30616"/>
        <dbReference type="ChEBI" id="CHEBI:61977"/>
        <dbReference type="ChEBI" id="CHEBI:456216"/>
        <dbReference type="EC" id="2.7.11.1"/>
    </reaction>
</comment>
<evidence type="ECO:0000313" key="13">
    <source>
        <dbReference type="Proteomes" id="UP000005777"/>
    </source>
</evidence>
<dbReference type="Proteomes" id="UP000005777">
    <property type="component" value="Unassembled WGS sequence"/>
</dbReference>
<dbReference type="InterPro" id="IPR000719">
    <property type="entry name" value="Prot_kinase_dom"/>
</dbReference>
<keyword evidence="10" id="KW-0812">Transmembrane</keyword>
<evidence type="ECO:0000256" key="10">
    <source>
        <dbReference type="SAM" id="Phobius"/>
    </source>
</evidence>
<feature type="transmembrane region" description="Helical" evidence="10">
    <location>
        <begin position="285"/>
        <end position="305"/>
    </location>
</feature>
<dbReference type="Pfam" id="PF00069">
    <property type="entry name" value="Pkinase"/>
    <property type="match status" value="1"/>
</dbReference>
<keyword evidence="13" id="KW-1185">Reference proteome</keyword>
<keyword evidence="6 9" id="KW-0067">ATP-binding</keyword>
<dbReference type="RefSeq" id="WP_006292336.1">
    <property type="nucleotide sequence ID" value="NZ_GG770225.1"/>
</dbReference>
<dbReference type="Gene3D" id="3.30.200.20">
    <property type="entry name" value="Phosphorylase Kinase, domain 1"/>
    <property type="match status" value="1"/>
</dbReference>
<comment type="caution">
    <text evidence="12">The sequence shown here is derived from an EMBL/GenBank/DDBJ whole genome shotgun (WGS) entry which is preliminary data.</text>
</comment>
<comment type="catalytic activity">
    <reaction evidence="8">
        <text>L-seryl-[protein] + ATP = O-phospho-L-seryl-[protein] + ADP + H(+)</text>
        <dbReference type="Rhea" id="RHEA:17989"/>
        <dbReference type="Rhea" id="RHEA-COMP:9863"/>
        <dbReference type="Rhea" id="RHEA-COMP:11604"/>
        <dbReference type="ChEBI" id="CHEBI:15378"/>
        <dbReference type="ChEBI" id="CHEBI:29999"/>
        <dbReference type="ChEBI" id="CHEBI:30616"/>
        <dbReference type="ChEBI" id="CHEBI:83421"/>
        <dbReference type="ChEBI" id="CHEBI:456216"/>
        <dbReference type="EC" id="2.7.11.1"/>
    </reaction>
</comment>
<keyword evidence="10" id="KW-1133">Transmembrane helix</keyword>
<evidence type="ECO:0000259" key="11">
    <source>
        <dbReference type="PROSITE" id="PS50011"/>
    </source>
</evidence>
<dbReference type="PROSITE" id="PS00107">
    <property type="entry name" value="PROTEIN_KINASE_ATP"/>
    <property type="match status" value="1"/>
</dbReference>
<evidence type="ECO:0000256" key="3">
    <source>
        <dbReference type="ARBA" id="ARBA00022679"/>
    </source>
</evidence>
<evidence type="ECO:0000256" key="7">
    <source>
        <dbReference type="ARBA" id="ARBA00047899"/>
    </source>
</evidence>
<keyword evidence="10" id="KW-0472">Membrane</keyword>
<dbReference type="GO" id="GO:0004674">
    <property type="term" value="F:protein serine/threonine kinase activity"/>
    <property type="evidence" value="ECO:0007669"/>
    <property type="project" value="UniProtKB-KW"/>
</dbReference>
<evidence type="ECO:0000256" key="6">
    <source>
        <dbReference type="ARBA" id="ARBA00022840"/>
    </source>
</evidence>
<reference evidence="12 13" key="1">
    <citation type="submission" date="2012-01" db="EMBL/GenBank/DDBJ databases">
        <title>The Genome Sequence of Scardovia inopinata F0304.</title>
        <authorList>
            <consortium name="The Broad Institute Genome Sequencing Platform"/>
            <person name="Earl A."/>
            <person name="Ward D."/>
            <person name="Feldgarden M."/>
            <person name="Gevers D."/>
            <person name="Izard J."/>
            <person name="Baranova O.V."/>
            <person name="Blanton J.M."/>
            <person name="Tanner A.C."/>
            <person name="Dewhirst F.E."/>
            <person name="Young S.K."/>
            <person name="Zeng Q."/>
            <person name="Gargeya S."/>
            <person name="Fitzgerald M."/>
            <person name="Haas B."/>
            <person name="Abouelleil A."/>
            <person name="Alvarado L."/>
            <person name="Arachchi H.M."/>
            <person name="Berlin A."/>
            <person name="Chapman S.B."/>
            <person name="Gearin G."/>
            <person name="Goldberg J."/>
            <person name="Griggs A."/>
            <person name="Gujja S."/>
            <person name="Hansen M."/>
            <person name="Heiman D."/>
            <person name="Howarth C."/>
            <person name="Larimer J."/>
            <person name="Lui A."/>
            <person name="MacDonald P.J."/>
            <person name="McCowen C."/>
            <person name="Montmayeur A."/>
            <person name="Murphy C."/>
            <person name="Neiman D."/>
            <person name="Pearson M."/>
            <person name="Priest M."/>
            <person name="Roberts A."/>
            <person name="Saif S."/>
            <person name="Shea T."/>
            <person name="Sisk P."/>
            <person name="Stolte C."/>
            <person name="Sykes S."/>
            <person name="Wortman J."/>
            <person name="Nusbaum C."/>
            <person name="Birren B."/>
        </authorList>
    </citation>
    <scope>NUCLEOTIDE SEQUENCE [LARGE SCALE GENOMIC DNA]</scope>
    <source>
        <strain evidence="12 13">F0304</strain>
    </source>
</reference>
<dbReference type="GO" id="GO:0005524">
    <property type="term" value="F:ATP binding"/>
    <property type="evidence" value="ECO:0007669"/>
    <property type="project" value="UniProtKB-UniRule"/>
</dbReference>
<dbReference type="SUPFAM" id="SSF56112">
    <property type="entry name" value="Protein kinase-like (PK-like)"/>
    <property type="match status" value="1"/>
</dbReference>
<dbReference type="InterPro" id="IPR011009">
    <property type="entry name" value="Kinase-like_dom_sf"/>
</dbReference>
<proteinExistence type="predicted"/>
<feature type="domain" description="Protein kinase" evidence="11">
    <location>
        <begin position="12"/>
        <end position="278"/>
    </location>
</feature>
<dbReference type="HOGENOM" id="CLU_027333_0_0_11"/>
<keyword evidence="5" id="KW-0418">Kinase</keyword>
<dbReference type="CDD" id="cd14014">
    <property type="entry name" value="STKc_PknB_like"/>
    <property type="match status" value="1"/>
</dbReference>
<protein>
    <recommendedName>
        <fullName evidence="1">non-specific serine/threonine protein kinase</fullName>
        <ecNumber evidence="1">2.7.11.1</ecNumber>
    </recommendedName>
</protein>
<gene>
    <name evidence="12" type="ORF">HMPREF9020_00012</name>
</gene>
<dbReference type="InterPro" id="IPR017441">
    <property type="entry name" value="Protein_kinase_ATP_BS"/>
</dbReference>
<dbReference type="EC" id="2.7.11.1" evidence="1"/>
<dbReference type="AlphaFoldDB" id="W5IHS1"/>
<keyword evidence="3" id="KW-0808">Transferase</keyword>
<dbReference type="EMBL" id="ADCX01000001">
    <property type="protein sequence ID" value="EFG26393.1"/>
    <property type="molecule type" value="Genomic_DNA"/>
</dbReference>
<dbReference type="PROSITE" id="PS50011">
    <property type="entry name" value="PROTEIN_KINASE_DOM"/>
    <property type="match status" value="1"/>
</dbReference>
<evidence type="ECO:0000256" key="1">
    <source>
        <dbReference type="ARBA" id="ARBA00012513"/>
    </source>
</evidence>
<dbReference type="PANTHER" id="PTHR24363">
    <property type="entry name" value="SERINE/THREONINE PROTEIN KINASE"/>
    <property type="match status" value="1"/>
</dbReference>
<accession>W5IHS1</accession>
<keyword evidence="4 9" id="KW-0547">Nucleotide-binding</keyword>
<name>W5IHS1_SCAIO</name>
<evidence type="ECO:0000256" key="2">
    <source>
        <dbReference type="ARBA" id="ARBA00022527"/>
    </source>
</evidence>
<evidence type="ECO:0000256" key="4">
    <source>
        <dbReference type="ARBA" id="ARBA00022741"/>
    </source>
</evidence>
<sequence>MAQENDIIGDRYRIITQIGLGGMSTVYLALDKTLNKQWAIKEIKNIDDPRKREVIVRSLVEEANLIKDFDHPAIPRIVDLIDDQNKLYVIMDYIEGETLTNRFRRQGPCSQKDVVDWGIQLCSVLDYLHRRNPPIVFADMKPSNVMVKPDGTVMLIDFGIAHRMGEDLGHLSYGTHGVFNLGTPGYGAPEQFAINKKLDTRSDVYSLGMTLHFLLTGSDPRQEVQPIRQYRPELSEGLEKVIDKAIEKDPDKRFQSCAEFAYALRHYQEEDRAHHRVLLLKWRSFLSAVIAALVCLVLGGGALIAENVTRNNSFDYWMSLAEHELDDEQAEAYYLRASNLQPDSIKPYEGLLNRYRNDGKFTHQEATQFLESIQDHEISLKSRQIQWAQLSYDTGLMYWFYYQGPQSSSASSDSSSLQYERIRYAGQWMQDAAAVKNFSRQPQARVYADIASFNSKVVPQIVQGTDKGQFKIYFGKIQGLIDIASESRNEVMRFNVAQFVESVLSTYPRKFRADGISQQDMLNLVDHSVALARNTASTSTSGDEIKQNILRQENDAKQSIINGFIDSRKVGN</sequence>
<dbReference type="eggNOG" id="COG0515">
    <property type="taxonomic scope" value="Bacteria"/>
</dbReference>
<organism evidence="12 13">
    <name type="scientific">Scardovia inopinata F0304</name>
    <dbReference type="NCBI Taxonomy" id="641146"/>
    <lineage>
        <taxon>Bacteria</taxon>
        <taxon>Bacillati</taxon>
        <taxon>Actinomycetota</taxon>
        <taxon>Actinomycetes</taxon>
        <taxon>Bifidobacteriales</taxon>
        <taxon>Bifidobacteriaceae</taxon>
        <taxon>Scardovia</taxon>
    </lineage>
</organism>